<dbReference type="OrthoDB" id="5492275at2"/>
<dbReference type="AlphaFoldDB" id="A0A085VXK0"/>
<accession>A0A085VXK0</accession>
<proteinExistence type="predicted"/>
<dbReference type="Proteomes" id="UP000028725">
    <property type="component" value="Unassembled WGS sequence"/>
</dbReference>
<dbReference type="PATRIC" id="fig|394096.3.peg.8751"/>
<keyword evidence="2" id="KW-0732">Signal</keyword>
<feature type="region of interest" description="Disordered" evidence="1">
    <location>
        <begin position="22"/>
        <end position="73"/>
    </location>
</feature>
<protein>
    <recommendedName>
        <fullName evidence="5">Lipoprotein</fullName>
    </recommendedName>
</protein>
<feature type="compositionally biased region" description="Pro residues" evidence="1">
    <location>
        <begin position="41"/>
        <end position="62"/>
    </location>
</feature>
<gene>
    <name evidence="3" type="ORF">DB31_6034</name>
</gene>
<reference evidence="3 4" key="1">
    <citation type="submission" date="2014-04" db="EMBL/GenBank/DDBJ databases">
        <title>Genome assembly of Hyalangium minutum DSM 14724.</title>
        <authorList>
            <person name="Sharma G."/>
            <person name="Subramanian S."/>
        </authorList>
    </citation>
    <scope>NUCLEOTIDE SEQUENCE [LARGE SCALE GENOMIC DNA]</scope>
    <source>
        <strain evidence="3 4">DSM 14724</strain>
    </source>
</reference>
<dbReference type="STRING" id="394096.DB31_6034"/>
<evidence type="ECO:0000256" key="2">
    <source>
        <dbReference type="SAM" id="SignalP"/>
    </source>
</evidence>
<dbReference type="EMBL" id="JMCB01000031">
    <property type="protein sequence ID" value="KFE60163.1"/>
    <property type="molecule type" value="Genomic_DNA"/>
</dbReference>
<keyword evidence="4" id="KW-1185">Reference proteome</keyword>
<dbReference type="RefSeq" id="WP_044199382.1">
    <property type="nucleotide sequence ID" value="NZ_JMCB01000031.1"/>
</dbReference>
<feature type="chain" id="PRO_5001799268" description="Lipoprotein" evidence="2">
    <location>
        <begin position="26"/>
        <end position="390"/>
    </location>
</feature>
<comment type="caution">
    <text evidence="3">The sequence shown here is derived from an EMBL/GenBank/DDBJ whole genome shotgun (WGS) entry which is preliminary data.</text>
</comment>
<evidence type="ECO:0000313" key="4">
    <source>
        <dbReference type="Proteomes" id="UP000028725"/>
    </source>
</evidence>
<sequence>MTLRRWSRALLAALVLAGCKSEKPAATPAPEPSAPAAATPPQAPPPAPTAPAAPPAPTPAPAAGPTVSYLSPSDPERCQWVRQSLPASGEPTVLFVFNAACDRSMVSWSPDGKEGVVFTWPSGEGEQPKAWRVDLVAHTGKALDLKTLPGGVGAGDQDKPAIEQISFDKKGQVVALVTDIYVTRKTKKGPGGKTVLTFEGKSYALPEGVEGSPGLAHAYRLEDGAWKHLETKASGFESDLAPGTRELDTVKTLQPVANASVSSDRMVGDDAPEAAVKKLDAAFPGQDESGQWMQVSTPGGTVYYRGSQGGEYLYPSVPVAWEQGGKLVEVEGLLAKKDDFLGIQTQDAFLLISNYGDPHSVQVWDTKTKERVLSAEGASAPAFWPKPAGP</sequence>
<dbReference type="PROSITE" id="PS51257">
    <property type="entry name" value="PROKAR_LIPOPROTEIN"/>
    <property type="match status" value="1"/>
</dbReference>
<evidence type="ECO:0000256" key="1">
    <source>
        <dbReference type="SAM" id="MobiDB-lite"/>
    </source>
</evidence>
<feature type="signal peptide" evidence="2">
    <location>
        <begin position="1"/>
        <end position="25"/>
    </location>
</feature>
<evidence type="ECO:0008006" key="5">
    <source>
        <dbReference type="Google" id="ProtNLM"/>
    </source>
</evidence>
<organism evidence="3 4">
    <name type="scientific">Hyalangium minutum</name>
    <dbReference type="NCBI Taxonomy" id="394096"/>
    <lineage>
        <taxon>Bacteria</taxon>
        <taxon>Pseudomonadati</taxon>
        <taxon>Myxococcota</taxon>
        <taxon>Myxococcia</taxon>
        <taxon>Myxococcales</taxon>
        <taxon>Cystobacterineae</taxon>
        <taxon>Archangiaceae</taxon>
        <taxon>Hyalangium</taxon>
    </lineage>
</organism>
<evidence type="ECO:0000313" key="3">
    <source>
        <dbReference type="EMBL" id="KFE60163.1"/>
    </source>
</evidence>
<name>A0A085VXK0_9BACT</name>